<accession>A0ACC1RQ69</accession>
<sequence length="1383" mass="154906">MAGNPQHERARLEAIASIANSQATVRQVLASGVLPVDQEISIRAQMADLLIQTYDRHEQQQYIRDAIQHLETILRRLPRDSPERPRHLSTLSYAKMSEHNITNSRHALDEAISTARRARELAITFDLIQRDPGAYFHILTNLGFALSHRYALVRDRKDLDESISSAKEIYDKAAKDSEPYYLTLNNYASRLRMRFLVSQNPEDINEALRLVNELRSRSAPGTAQHGSAVGQLGMMSSDKFNRTGRLEDLDEALGYCKAGLEALPRMHETRVPMLRQIVELYRARHRMENKPADLDSLVQFSAMLYKSTPPGHTARGQYLLDYLRHLRTSAVAAHSLQVAKEAIGSAVHSIKDMPPKYPEREACEVVVADLYAEQYSQSHDLQDLFACTQSVRRMLFQYNKDVDRGNSSQGLVETGWLWNLLDPLGKLAQAPSENAMRKVAEKELPEVFDTHRKSQKTTGIALEQLHHQHGQRLQVLAEAIASNKTLSEDEIQVQTAKLKNEEDDALQERRNARGLKLDEYQTELGLRALAIDESKNLVMDLSNIMGDILGCDPTKTYSPEEFMAIDAQMEKKALDKARAEGRHPNLRLCRMCRDLSNILQPTANGFELTAKNSFYPFGNYHQLKCRKDCSVCKLILGTITTESGELHPRLGAIDREVQGTRLSTGTLSTNEKVMRFDYGMRHVGELRVLTSQNFTQALRQAWEVSAGLSLSAILGDLKGPVYDTTQQQINLQVIKSWLNNCDHNHGPECNYSRSGTRAENEMPLIFIDVIQQCLVPASSDAKYFALSYVWGQVDMSKTLKANYHERQQPSALLSVPFPKTIRDAMTFVKSLGERFLWVDAICMVQDDKEQMARDIPNMDIVYGQAFATIVALEGNDADAGLPGVAPGTRPPQQIGTISVSDRSPVLDDDPASQNKETISIVATPKPFYLALELSRWNTRGWIVQERLLSRRCLYFAPDAVYFQCSRQTLSEGGSNEEFGASLLEKPPALDDNHILRKANQDNPLLGLDTMYDLPLSERLSKAFNAYKILLETYSQRNLSFKSDILNAFAGMFAVLEGHFQSITFHGLPSTVFSHALLWTPAARLPRRGTQLPTYSSMVPGSPDAQFPSWSWAGWDGPVEYRLFERVDSEVFLPTPSVTVYETINGPISDTVDKGKGLGKSAPSISDVSGETKDIRELTSGGIQGQEDPNSRQVLAKIVPDQIRGTSWVIMPPPPIEKRDDPHIAAKMLRFRARAVPVPSFRILPNKEYLSNQSQVHVRTAQAIRRIYDHHGKHCGLWWEQAGYGYVGLGMSPDAESKIDLVEISRYGDAYRRRNGPSRVEGPIPLFDEEAFPAVGTGSGLVNILAVDWDMGLPDGIGERCTVAVIHSKAWEAAGPKEEEICLV</sequence>
<dbReference type="Proteomes" id="UP001148629">
    <property type="component" value="Unassembled WGS sequence"/>
</dbReference>
<proteinExistence type="predicted"/>
<name>A0ACC1RQ69_9HYPO</name>
<evidence type="ECO:0000313" key="2">
    <source>
        <dbReference type="Proteomes" id="UP001148629"/>
    </source>
</evidence>
<keyword evidence="2" id="KW-1185">Reference proteome</keyword>
<reference evidence="1" key="1">
    <citation type="submission" date="2022-08" db="EMBL/GenBank/DDBJ databases">
        <title>Genome Sequence of Fusarium decemcellulare.</title>
        <authorList>
            <person name="Buettner E."/>
        </authorList>
    </citation>
    <scope>NUCLEOTIDE SEQUENCE</scope>
    <source>
        <strain evidence="1">Babe19</strain>
    </source>
</reference>
<dbReference type="EMBL" id="JANRMS010002148">
    <property type="protein sequence ID" value="KAJ3524033.1"/>
    <property type="molecule type" value="Genomic_DNA"/>
</dbReference>
<comment type="caution">
    <text evidence="1">The sequence shown here is derived from an EMBL/GenBank/DDBJ whole genome shotgun (WGS) entry which is preliminary data.</text>
</comment>
<protein>
    <submittedName>
        <fullName evidence="1">Uncharacterized protein</fullName>
    </submittedName>
</protein>
<evidence type="ECO:0000313" key="1">
    <source>
        <dbReference type="EMBL" id="KAJ3524033.1"/>
    </source>
</evidence>
<gene>
    <name evidence="1" type="ORF">NM208_g12212</name>
</gene>
<organism evidence="1 2">
    <name type="scientific">Fusarium decemcellulare</name>
    <dbReference type="NCBI Taxonomy" id="57161"/>
    <lineage>
        <taxon>Eukaryota</taxon>
        <taxon>Fungi</taxon>
        <taxon>Dikarya</taxon>
        <taxon>Ascomycota</taxon>
        <taxon>Pezizomycotina</taxon>
        <taxon>Sordariomycetes</taxon>
        <taxon>Hypocreomycetidae</taxon>
        <taxon>Hypocreales</taxon>
        <taxon>Nectriaceae</taxon>
        <taxon>Fusarium</taxon>
        <taxon>Fusarium decemcellulare species complex</taxon>
    </lineage>
</organism>